<feature type="signal peptide" evidence="5">
    <location>
        <begin position="1"/>
        <end position="28"/>
    </location>
</feature>
<feature type="compositionally biased region" description="Gly residues" evidence="4">
    <location>
        <begin position="873"/>
        <end position="902"/>
    </location>
</feature>
<dbReference type="EMBL" id="CP060394">
    <property type="protein sequence ID" value="QNI32327.1"/>
    <property type="molecule type" value="Genomic_DNA"/>
</dbReference>
<sequence>MKQRVLIRYFSILLVLLLSLASASRLLAQAAKGSVRGQVTDPSGAVIPNANVSLTTPDGHTVATVTSNAGGTYQVNNLTPGTYIVIANAQGFASSNSKAISVGAGQTKQFDVPLAIAVEQQQVQVQAESTTVDTSPDSNANAVVLKGKDLDALSDDPDELQNELQALAGPSAGPNGGQIYIDGFTGGQLPPKSSIREIRVNQNPFSAQYDRLGYGRIEILTKPGTDKLHGSINVRGTTSAFNAANPILNSNLQPGQPKIPFPDYYTYFLNGNIGASLTKNTSFFLNAFGRNIQNVSVVDAVNPATTTDPNNPQYLNTTVSNPSTRIDIAPRFDIQLGQADTLTVRYDFTRNTQSNAGIGTTSLPTVGYNTHNIENEIQISNSWVMSPRVVNDMRFEYTRTRAQQTPLSTDPTISVQGAFTSGGSNNGTLRDNQDYFELQDYFTAAEGAHSLNFGARLRATRDANYTNAGTNGLYTYQSLTDYLNNQPQRFQYTVVNNNAYTARATLFDSGLFYQDDWKINPRFTLSYGLRWEAQNYIHDINSWAPRLSFAYALDGGGKKPAKTVLRAGYGWFYQRWGVANSFGGGGSTPFVIYTIHHNVPVNGGVSNQQIVIQSFDSNQPNTNPAPTYYQIDSHFRAAVDMQGAIGLDRQITKNATANVTYLYSQGVHQYWTNNISAPFWDASSGTYADAVNLAPPSENLYTYQSGGFYRQSQLIASGRARFRRLSFFGFYVYNNARSNTGGVNSFLSNAHDPKLDYGRSAFDIHNRFIILGNFQAPWALSFSPFLGYNSGTPYNLTIGNDLTANNQFNARPTFAASCSEAGVVETRFGCLNTNPLGTNERIVPYGYGTGPSNINLNMRVAKVIGLGPKIEGPGPGGGGPGGGGGGRGRGFSGLSGNTGGPGRLDASVSRKYNLTLTAFGANILNHQNLGTPNGTLLSPFFDKSQSLAGGFFGPPTAGNRSIFLEAAFNF</sequence>
<feature type="region of interest" description="Disordered" evidence="4">
    <location>
        <begin position="870"/>
        <end position="902"/>
    </location>
</feature>
<dbReference type="AlphaFoldDB" id="A0A7G8BIF7"/>
<feature type="domain" description="TonB-dependent transporter Oar-like beta-barrel" evidence="6">
    <location>
        <begin position="303"/>
        <end position="540"/>
    </location>
</feature>
<proteinExistence type="predicted"/>
<name>A0A7G8BIF7_9BACT</name>
<dbReference type="Pfam" id="PF25183">
    <property type="entry name" value="OMP_b-brl_4"/>
    <property type="match status" value="1"/>
</dbReference>
<dbReference type="InterPro" id="IPR013784">
    <property type="entry name" value="Carb-bd-like_fold"/>
</dbReference>
<dbReference type="Proteomes" id="UP000515312">
    <property type="component" value="Chromosome"/>
</dbReference>
<dbReference type="Gene3D" id="2.60.40.1120">
    <property type="entry name" value="Carboxypeptidase-like, regulatory domain"/>
    <property type="match status" value="1"/>
</dbReference>
<keyword evidence="7" id="KW-0675">Receptor</keyword>
<dbReference type="Gene3D" id="2.40.170.20">
    <property type="entry name" value="TonB-dependent receptor, beta-barrel domain"/>
    <property type="match status" value="1"/>
</dbReference>
<evidence type="ECO:0000313" key="8">
    <source>
        <dbReference type="Proteomes" id="UP000515312"/>
    </source>
</evidence>
<keyword evidence="5" id="KW-0732">Signal</keyword>
<dbReference type="InterPro" id="IPR036942">
    <property type="entry name" value="Beta-barrel_TonB_sf"/>
</dbReference>
<dbReference type="SUPFAM" id="SSF49452">
    <property type="entry name" value="Starch-binding domain-like"/>
    <property type="match status" value="1"/>
</dbReference>
<feature type="region of interest" description="Disordered" evidence="4">
    <location>
        <begin position="404"/>
        <end position="426"/>
    </location>
</feature>
<keyword evidence="3" id="KW-0998">Cell outer membrane</keyword>
<dbReference type="SUPFAM" id="SSF56935">
    <property type="entry name" value="Porins"/>
    <property type="match status" value="1"/>
</dbReference>
<evidence type="ECO:0000256" key="1">
    <source>
        <dbReference type="ARBA" id="ARBA00004442"/>
    </source>
</evidence>
<reference evidence="7 8" key="1">
    <citation type="submission" date="2020-08" db="EMBL/GenBank/DDBJ databases">
        <title>Edaphobacter telluris sp. nov. and Acidobacterium dinghuensis sp. nov., two acidobacteria isolated from forest soil.</title>
        <authorList>
            <person name="Fu J."/>
            <person name="Qiu L."/>
        </authorList>
    </citation>
    <scope>NUCLEOTIDE SEQUENCE [LARGE SCALE GENOMIC DNA]</scope>
    <source>
        <strain evidence="7">4Y35</strain>
    </source>
</reference>
<dbReference type="RefSeq" id="WP_186743282.1">
    <property type="nucleotide sequence ID" value="NZ_CP060394.1"/>
</dbReference>
<evidence type="ECO:0000313" key="7">
    <source>
        <dbReference type="EMBL" id="QNI32327.1"/>
    </source>
</evidence>
<feature type="chain" id="PRO_5028920799" evidence="5">
    <location>
        <begin position="29"/>
        <end position="970"/>
    </location>
</feature>
<evidence type="ECO:0000256" key="4">
    <source>
        <dbReference type="SAM" id="MobiDB-lite"/>
    </source>
</evidence>
<comment type="subcellular location">
    <subcellularLocation>
        <location evidence="1">Cell outer membrane</location>
    </subcellularLocation>
</comment>
<organism evidence="7 8">
    <name type="scientific">Alloacidobacterium dinghuense</name>
    <dbReference type="NCBI Taxonomy" id="2763107"/>
    <lineage>
        <taxon>Bacteria</taxon>
        <taxon>Pseudomonadati</taxon>
        <taxon>Acidobacteriota</taxon>
        <taxon>Terriglobia</taxon>
        <taxon>Terriglobales</taxon>
        <taxon>Acidobacteriaceae</taxon>
        <taxon>Alloacidobacterium</taxon>
    </lineage>
</organism>
<gene>
    <name evidence="7" type="ORF">H7849_25675</name>
</gene>
<evidence type="ECO:0000256" key="5">
    <source>
        <dbReference type="SAM" id="SignalP"/>
    </source>
</evidence>
<dbReference type="InterPro" id="IPR057601">
    <property type="entry name" value="Oar-like_b-barrel"/>
</dbReference>
<evidence type="ECO:0000256" key="3">
    <source>
        <dbReference type="ARBA" id="ARBA00023237"/>
    </source>
</evidence>
<evidence type="ECO:0000256" key="2">
    <source>
        <dbReference type="ARBA" id="ARBA00023136"/>
    </source>
</evidence>
<accession>A0A7G8BIF7</accession>
<dbReference type="GO" id="GO:0030246">
    <property type="term" value="F:carbohydrate binding"/>
    <property type="evidence" value="ECO:0007669"/>
    <property type="project" value="InterPro"/>
</dbReference>
<dbReference type="KEGG" id="adin:H7849_25675"/>
<dbReference type="GO" id="GO:0009279">
    <property type="term" value="C:cell outer membrane"/>
    <property type="evidence" value="ECO:0007669"/>
    <property type="project" value="UniProtKB-SubCell"/>
</dbReference>
<keyword evidence="8" id="KW-1185">Reference proteome</keyword>
<evidence type="ECO:0000259" key="6">
    <source>
        <dbReference type="Pfam" id="PF25183"/>
    </source>
</evidence>
<keyword evidence="2" id="KW-0472">Membrane</keyword>
<protein>
    <submittedName>
        <fullName evidence="7">TonB-dependent receptor</fullName>
    </submittedName>
</protein>
<dbReference type="Pfam" id="PF13620">
    <property type="entry name" value="CarboxypepD_reg"/>
    <property type="match status" value="1"/>
</dbReference>